<name>A0A0D8BYP5_GEOKU</name>
<evidence type="ECO:0000259" key="18">
    <source>
        <dbReference type="PROSITE" id="PS50846"/>
    </source>
</evidence>
<evidence type="ECO:0000256" key="2">
    <source>
        <dbReference type="ARBA" id="ARBA00011738"/>
    </source>
</evidence>
<dbReference type="SUPFAM" id="SSF51905">
    <property type="entry name" value="FAD/NAD(P)-binding domain"/>
    <property type="match status" value="1"/>
</dbReference>
<dbReference type="InterPro" id="IPR036163">
    <property type="entry name" value="HMA_dom_sf"/>
</dbReference>
<keyword evidence="3 14" id="KW-0475">Mercuric resistance</keyword>
<dbReference type="CDD" id="cd00371">
    <property type="entry name" value="HMA"/>
    <property type="match status" value="1"/>
</dbReference>
<dbReference type="RefSeq" id="WP_044732637.1">
    <property type="nucleotide sequence ID" value="NZ_JYBP01000003.1"/>
</dbReference>
<dbReference type="InterPro" id="IPR023753">
    <property type="entry name" value="FAD/NAD-binding_dom"/>
</dbReference>
<dbReference type="GO" id="GO:0045340">
    <property type="term" value="F:mercury ion binding"/>
    <property type="evidence" value="ECO:0007669"/>
    <property type="project" value="InterPro"/>
</dbReference>
<keyword evidence="10" id="KW-1015">Disulfide bond</keyword>
<dbReference type="InterPro" id="IPR021179">
    <property type="entry name" value="Mercury_reductase_MerA"/>
</dbReference>
<dbReference type="PRINTS" id="PR00368">
    <property type="entry name" value="FADPNR"/>
</dbReference>
<evidence type="ECO:0000256" key="17">
    <source>
        <dbReference type="RuleBase" id="RU003692"/>
    </source>
</evidence>
<dbReference type="InterPro" id="IPR017969">
    <property type="entry name" value="Heavy-metal-associated_CS"/>
</dbReference>
<feature type="domain" description="HMA" evidence="18">
    <location>
        <begin position="2"/>
        <end position="66"/>
    </location>
</feature>
<keyword evidence="15 17" id="KW-0520">NAD</keyword>
<dbReference type="GO" id="GO:0050661">
    <property type="term" value="F:NADP binding"/>
    <property type="evidence" value="ECO:0007669"/>
    <property type="project" value="InterPro"/>
</dbReference>
<dbReference type="Pfam" id="PF02852">
    <property type="entry name" value="Pyr_redox_dim"/>
    <property type="match status" value="1"/>
</dbReference>
<dbReference type="SUPFAM" id="SSF55008">
    <property type="entry name" value="HMA, heavy metal-associated domain"/>
    <property type="match status" value="1"/>
</dbReference>
<evidence type="ECO:0000256" key="11">
    <source>
        <dbReference type="ARBA" id="ARBA00023284"/>
    </source>
</evidence>
<evidence type="ECO:0000256" key="16">
    <source>
        <dbReference type="PIRSR" id="PIRSR000350-4"/>
    </source>
</evidence>
<dbReference type="InterPro" id="IPR004099">
    <property type="entry name" value="Pyr_nucl-diS_OxRdtase_dimer"/>
</dbReference>
<keyword evidence="7 14" id="KW-0521">NADP</keyword>
<gene>
    <name evidence="19" type="primary">merA</name>
    <name evidence="19" type="ORF">LG52_3189</name>
</gene>
<feature type="binding site" evidence="15">
    <location>
        <position position="131"/>
    </location>
    <ligand>
        <name>FAD</name>
        <dbReference type="ChEBI" id="CHEBI:57692"/>
    </ligand>
</feature>
<evidence type="ECO:0000313" key="19">
    <source>
        <dbReference type="EMBL" id="KJE28517.1"/>
    </source>
</evidence>
<dbReference type="PATRIC" id="fig|1462.6.peg.3504"/>
<evidence type="ECO:0000256" key="8">
    <source>
        <dbReference type="ARBA" id="ARBA00022914"/>
    </source>
</evidence>
<accession>A0A0D8BYP5</accession>
<dbReference type="PROSITE" id="PS01047">
    <property type="entry name" value="HMA_1"/>
    <property type="match status" value="1"/>
</dbReference>
<dbReference type="PROSITE" id="PS00076">
    <property type="entry name" value="PYRIDINE_REDOX_1"/>
    <property type="match status" value="1"/>
</dbReference>
<feature type="disulfide bond" description="Redox-active" evidence="16">
    <location>
        <begin position="122"/>
        <end position="127"/>
    </location>
</feature>
<keyword evidence="4 14" id="KW-0285">Flavoprotein</keyword>
<comment type="catalytic activity">
    <reaction evidence="13 17">
        <text>N(6)-[(R)-dihydrolipoyl]-L-lysyl-[protein] + NAD(+) = N(6)-[(R)-lipoyl]-L-lysyl-[protein] + NADH + H(+)</text>
        <dbReference type="Rhea" id="RHEA:15045"/>
        <dbReference type="Rhea" id="RHEA-COMP:10474"/>
        <dbReference type="Rhea" id="RHEA-COMP:10475"/>
        <dbReference type="ChEBI" id="CHEBI:15378"/>
        <dbReference type="ChEBI" id="CHEBI:57540"/>
        <dbReference type="ChEBI" id="CHEBI:57945"/>
        <dbReference type="ChEBI" id="CHEBI:83099"/>
        <dbReference type="ChEBI" id="CHEBI:83100"/>
        <dbReference type="EC" id="1.8.1.4"/>
    </reaction>
</comment>
<keyword evidence="5 14" id="KW-0479">Metal-binding</keyword>
<dbReference type="AlphaFoldDB" id="A0A0D8BYP5"/>
<dbReference type="NCBIfam" id="TIGR01350">
    <property type="entry name" value="lipoamide_DH"/>
    <property type="match status" value="1"/>
</dbReference>
<comment type="cofactor">
    <cofactor evidence="14 15 17">
        <name>FAD</name>
        <dbReference type="ChEBI" id="CHEBI:57692"/>
    </cofactor>
    <text evidence="14 15 17">Binds 1 FAD per subunit.</text>
</comment>
<dbReference type="PRINTS" id="PR00411">
    <property type="entry name" value="PNDRDTASEI"/>
</dbReference>
<dbReference type="InterPro" id="IPR006121">
    <property type="entry name" value="HMA_dom"/>
</dbReference>
<dbReference type="EC" id="1.16.1.1" evidence="14"/>
<comment type="function">
    <text evidence="14">Resistance to Hg(2+) in bacteria appears to be governed by a specialized system which includes mercuric reductase. MerA protein is responsible for volatilizing mercury as Hg(0).</text>
</comment>
<feature type="binding site" evidence="15">
    <location>
        <begin position="256"/>
        <end position="263"/>
    </location>
    <ligand>
        <name>NAD(+)</name>
        <dbReference type="ChEBI" id="CHEBI:57540"/>
    </ligand>
</feature>
<evidence type="ECO:0000256" key="7">
    <source>
        <dbReference type="ARBA" id="ARBA00022857"/>
    </source>
</evidence>
<dbReference type="Gene3D" id="3.30.70.100">
    <property type="match status" value="1"/>
</dbReference>
<evidence type="ECO:0000256" key="14">
    <source>
        <dbReference type="PIRNR" id="PIRNR000350"/>
    </source>
</evidence>
<dbReference type="NCBIfam" id="TIGR02053">
    <property type="entry name" value="MerA"/>
    <property type="match status" value="1"/>
</dbReference>
<comment type="miscellaneous">
    <text evidence="17">The active site is a redox-active disulfide bond.</text>
</comment>
<dbReference type="GO" id="GO:0004148">
    <property type="term" value="F:dihydrolipoyl dehydrogenase (NADH) activity"/>
    <property type="evidence" value="ECO:0007669"/>
    <property type="project" value="UniProtKB-EC"/>
</dbReference>
<dbReference type="Gene3D" id="3.30.390.30">
    <property type="match status" value="1"/>
</dbReference>
<evidence type="ECO:0000256" key="6">
    <source>
        <dbReference type="ARBA" id="ARBA00022827"/>
    </source>
</evidence>
<evidence type="ECO:0000313" key="20">
    <source>
        <dbReference type="Proteomes" id="UP000032522"/>
    </source>
</evidence>
<dbReference type="PANTHER" id="PTHR43014">
    <property type="entry name" value="MERCURIC REDUCTASE"/>
    <property type="match status" value="1"/>
</dbReference>
<dbReference type="InterPro" id="IPR016156">
    <property type="entry name" value="FAD/NAD-linked_Rdtase_dimer_sf"/>
</dbReference>
<evidence type="ECO:0000256" key="9">
    <source>
        <dbReference type="ARBA" id="ARBA00023002"/>
    </source>
</evidence>
<keyword evidence="6 14" id="KW-0274">FAD</keyword>
<dbReference type="InterPro" id="IPR036188">
    <property type="entry name" value="FAD/NAD-bd_sf"/>
</dbReference>
<dbReference type="InterPro" id="IPR012999">
    <property type="entry name" value="Pyr_OxRdtase_I_AS"/>
</dbReference>
<dbReference type="Gene3D" id="3.50.50.60">
    <property type="entry name" value="FAD/NAD(P)-binding domain"/>
    <property type="match status" value="2"/>
</dbReference>
<evidence type="ECO:0000256" key="1">
    <source>
        <dbReference type="ARBA" id="ARBA00007532"/>
    </source>
</evidence>
<organism evidence="19 20">
    <name type="scientific">Geobacillus kaustophilus</name>
    <dbReference type="NCBI Taxonomy" id="1462"/>
    <lineage>
        <taxon>Bacteria</taxon>
        <taxon>Bacillati</taxon>
        <taxon>Bacillota</taxon>
        <taxon>Bacilli</taxon>
        <taxon>Bacillales</taxon>
        <taxon>Anoxybacillaceae</taxon>
        <taxon>Geobacillus</taxon>
        <taxon>Geobacillus thermoleovorans group</taxon>
    </lineage>
</organism>
<comment type="similarity">
    <text evidence="1 14 17">Belongs to the class-I pyridine nucleotide-disulfide oxidoreductase family.</text>
</comment>
<comment type="subunit">
    <text evidence="2 14">Homodimer.</text>
</comment>
<comment type="catalytic activity">
    <reaction evidence="12 14">
        <text>Hg + NADP(+) + H(+) = Hg(2+) + NADPH</text>
        <dbReference type="Rhea" id="RHEA:23856"/>
        <dbReference type="ChEBI" id="CHEBI:15378"/>
        <dbReference type="ChEBI" id="CHEBI:16170"/>
        <dbReference type="ChEBI" id="CHEBI:16793"/>
        <dbReference type="ChEBI" id="CHEBI:57783"/>
        <dbReference type="ChEBI" id="CHEBI:58349"/>
        <dbReference type="EC" id="1.16.1.1"/>
    </reaction>
</comment>
<evidence type="ECO:0000256" key="4">
    <source>
        <dbReference type="ARBA" id="ARBA00022630"/>
    </source>
</evidence>
<evidence type="ECO:0000256" key="12">
    <source>
        <dbReference type="ARBA" id="ARBA00048984"/>
    </source>
</evidence>
<evidence type="ECO:0000256" key="13">
    <source>
        <dbReference type="ARBA" id="ARBA00049187"/>
    </source>
</evidence>
<reference evidence="19 20" key="1">
    <citation type="submission" date="2015-01" db="EMBL/GenBank/DDBJ databases">
        <authorList>
            <person name="Filippidou S."/>
            <person name="Jeanneret N."/>
            <person name="Russel-Delif L."/>
            <person name="Junier T."/>
            <person name="Wunderlin T."/>
            <person name="Molina V."/>
            <person name="Johnson S.L."/>
            <person name="Davenport K.W."/>
            <person name="Chain P.S."/>
            <person name="Dorador C."/>
            <person name="Junier P."/>
        </authorList>
    </citation>
    <scope>NUCLEOTIDE SEQUENCE [LARGE SCALE GENOMIC DNA]</scope>
    <source>
        <strain evidence="19 20">Et7/4</strain>
    </source>
</reference>
<dbReference type="PROSITE" id="PS50846">
    <property type="entry name" value="HMA_2"/>
    <property type="match status" value="1"/>
</dbReference>
<dbReference type="PANTHER" id="PTHR43014:SF4">
    <property type="entry name" value="PYRIDINE NUCLEOTIDE-DISULFIDE OXIDOREDUCTASE RCLA-RELATED"/>
    <property type="match status" value="1"/>
</dbReference>
<dbReference type="EMBL" id="JYBP01000003">
    <property type="protein sequence ID" value="KJE28517.1"/>
    <property type="molecule type" value="Genomic_DNA"/>
</dbReference>
<evidence type="ECO:0000256" key="15">
    <source>
        <dbReference type="PIRSR" id="PIRSR000350-3"/>
    </source>
</evidence>
<dbReference type="SUPFAM" id="SSF55424">
    <property type="entry name" value="FAD/NAD-linked reductases, dimerisation (C-terminal) domain"/>
    <property type="match status" value="1"/>
</dbReference>
<evidence type="ECO:0000256" key="10">
    <source>
        <dbReference type="ARBA" id="ARBA00023157"/>
    </source>
</evidence>
<feature type="binding site" evidence="15">
    <location>
        <position position="387"/>
    </location>
    <ligand>
        <name>FAD</name>
        <dbReference type="ChEBI" id="CHEBI:57692"/>
    </ligand>
</feature>
<dbReference type="PIRSF" id="PIRSF000350">
    <property type="entry name" value="Mercury_reductase_MerA"/>
    <property type="match status" value="1"/>
</dbReference>
<dbReference type="Pfam" id="PF00403">
    <property type="entry name" value="HMA"/>
    <property type="match status" value="1"/>
</dbReference>
<dbReference type="GO" id="GO:0050660">
    <property type="term" value="F:flavin adenine dinucleotide binding"/>
    <property type="evidence" value="ECO:0007669"/>
    <property type="project" value="UniProtKB-UniRule"/>
</dbReference>
<comment type="caution">
    <text evidence="19">The sequence shown here is derived from an EMBL/GenBank/DDBJ whole genome shotgun (WGS) entry which is preliminary data.</text>
</comment>
<keyword evidence="11 17" id="KW-0676">Redox-active center</keyword>
<keyword evidence="8 14" id="KW-0476">Mercury</keyword>
<evidence type="ECO:0000256" key="3">
    <source>
        <dbReference type="ARBA" id="ARBA00022466"/>
    </source>
</evidence>
<dbReference type="InterPro" id="IPR001100">
    <property type="entry name" value="Pyr_nuc-diS_OxRdtase"/>
</dbReference>
<dbReference type="OrthoDB" id="9800167at2"/>
<dbReference type="GO" id="GO:0016152">
    <property type="term" value="F:mercury (II) reductase (NADP+) activity"/>
    <property type="evidence" value="ECO:0007669"/>
    <property type="project" value="UniProtKB-UniRule"/>
</dbReference>
<evidence type="ECO:0000256" key="5">
    <source>
        <dbReference type="ARBA" id="ARBA00022723"/>
    </source>
</evidence>
<keyword evidence="9 14" id="KW-0560">Oxidoreductase</keyword>
<dbReference type="FunFam" id="3.30.390.30:FF:000001">
    <property type="entry name" value="Dihydrolipoyl dehydrogenase"/>
    <property type="match status" value="1"/>
</dbReference>
<dbReference type="Pfam" id="PF07992">
    <property type="entry name" value="Pyr_redox_2"/>
    <property type="match status" value="1"/>
</dbReference>
<dbReference type="GO" id="GO:0050787">
    <property type="term" value="P:detoxification of mercury ion"/>
    <property type="evidence" value="ECO:0007669"/>
    <property type="project" value="InterPro"/>
</dbReference>
<dbReference type="Proteomes" id="UP000032522">
    <property type="component" value="Unassembled WGS sequence"/>
</dbReference>
<sequence>MKTYRMTVHGMTCTGCEQHVAKALKAIGAEKIDVSFPRGEAVFALPEGTDVDMARQAVKNAHYEPGDIEEIAVTASPVIAGEEEYDYIVIGSGGAAFSSAIEAVKYGAKVAMVERGTVGGTCVNIGCVPSKTLLRAGEINALARNHPFLGLHTSAGPVDLAPLVKQKNELVEQLRRAKYADLIKEYGFDFIQGEARFVGRQTIEVNGQTLSAKRFLIATGASPAVPDIPGLHDVDYLTSTTLLDMKKVPKRLAVIGAGYIGMELGQLFHHLGSEVTLMQRSPRLLKEYDPEISEAVERALTEQGIRIITSASFERVEQDGNTKNVYVNVDGRTRVIEADELLVAAGRTPNTAALNLPAAGVEVGARGEILIDEYTRTTNPSIYAAGDVTLGPQFVYVAAYQGAVAAANAVGGLNKRWDTAVVPAVTFTHPAIATVGLTERRAKENGYDVKTSVLPLEAVPRAIVNRETTGVLKLVAEAHTGKLLGAHIVADHAGEVIYAATLAIQFGLTIDDLRHTLVPYLTMAEGLKLAALTFDQDVSKLSCCAG</sequence>
<protein>
    <recommendedName>
        <fullName evidence="14">Mercuric reductase</fullName>
        <ecNumber evidence="14">1.16.1.1</ecNumber>
    </recommendedName>
    <alternativeName>
        <fullName evidence="14">Hg(II) reductase</fullName>
    </alternativeName>
</protein>
<dbReference type="InterPro" id="IPR006258">
    <property type="entry name" value="Lipoamide_DH"/>
</dbReference>
<keyword evidence="15" id="KW-0547">Nucleotide-binding</keyword>
<feature type="binding site" evidence="15">
    <location>
        <position position="346"/>
    </location>
    <ligand>
        <name>FAD</name>
        <dbReference type="ChEBI" id="CHEBI:57692"/>
    </ligand>
</feature>
<proteinExistence type="inferred from homology"/>
<dbReference type="GO" id="GO:0003955">
    <property type="term" value="F:NAD(P)H dehydrogenase (quinone) activity"/>
    <property type="evidence" value="ECO:0007669"/>
    <property type="project" value="TreeGrafter"/>
</dbReference>